<dbReference type="Proteomes" id="UP001061991">
    <property type="component" value="Plasmid p_unnamed1"/>
</dbReference>
<keyword evidence="2" id="KW-1185">Reference proteome</keyword>
<dbReference type="EMBL" id="CP104972">
    <property type="protein sequence ID" value="UXN58783.1"/>
    <property type="molecule type" value="Genomic_DNA"/>
</dbReference>
<geneLocation type="plasmid" evidence="1 2">
    <name>p_unnamed1</name>
</geneLocation>
<proteinExistence type="predicted"/>
<keyword evidence="1" id="KW-0614">Plasmid</keyword>
<organism evidence="1 2">
    <name type="scientific">Phyllobacterium zundukense</name>
    <dbReference type="NCBI Taxonomy" id="1867719"/>
    <lineage>
        <taxon>Bacteria</taxon>
        <taxon>Pseudomonadati</taxon>
        <taxon>Pseudomonadota</taxon>
        <taxon>Alphaproteobacteria</taxon>
        <taxon>Hyphomicrobiales</taxon>
        <taxon>Phyllobacteriaceae</taxon>
        <taxon>Phyllobacterium</taxon>
    </lineage>
</organism>
<evidence type="ECO:0000313" key="1">
    <source>
        <dbReference type="EMBL" id="UXN58783.1"/>
    </source>
</evidence>
<sequence length="54" mass="5768">MAVDCVATLQEQADLVMDVAKDVDNALAASDLTVEQASRLYNREPKTSIGLSNS</sequence>
<evidence type="ECO:0000313" key="2">
    <source>
        <dbReference type="Proteomes" id="UP001061991"/>
    </source>
</evidence>
<protein>
    <submittedName>
        <fullName evidence="1">Uncharacterized protein</fullName>
    </submittedName>
</protein>
<accession>A0ACD4CZ04</accession>
<gene>
    <name evidence="1" type="ORF">N8E88_07625</name>
</gene>
<name>A0ACD4CZ04_9HYPH</name>
<reference evidence="1" key="1">
    <citation type="submission" date="2022-09" db="EMBL/GenBank/DDBJ databases">
        <title>Interaction between co-microsymbionts with complementary sets of symbiotic genes in legume-rhizobium systems.</title>
        <authorList>
            <person name="Safronova V."/>
            <person name="Sazanova A."/>
            <person name="Afonin A."/>
            <person name="Chirak E."/>
        </authorList>
    </citation>
    <scope>NUCLEOTIDE SEQUENCE</scope>
    <source>
        <strain evidence="1">A18/3m</strain>
    </source>
</reference>